<gene>
    <name evidence="2" type="ORF">PV328_001115</name>
</gene>
<dbReference type="GO" id="GO:0007131">
    <property type="term" value="P:reciprocal meiotic recombination"/>
    <property type="evidence" value="ECO:0007669"/>
    <property type="project" value="TreeGrafter"/>
</dbReference>
<feature type="transmembrane region" description="Helical" evidence="1">
    <location>
        <begin position="242"/>
        <end position="264"/>
    </location>
</feature>
<protein>
    <recommendedName>
        <fullName evidence="4">Cyclin N-terminal domain-containing protein</fullName>
    </recommendedName>
</protein>
<dbReference type="Proteomes" id="UP001168990">
    <property type="component" value="Unassembled WGS sequence"/>
</dbReference>
<organism evidence="2 3">
    <name type="scientific">Microctonus aethiopoides</name>
    <dbReference type="NCBI Taxonomy" id="144406"/>
    <lineage>
        <taxon>Eukaryota</taxon>
        <taxon>Metazoa</taxon>
        <taxon>Ecdysozoa</taxon>
        <taxon>Arthropoda</taxon>
        <taxon>Hexapoda</taxon>
        <taxon>Insecta</taxon>
        <taxon>Pterygota</taxon>
        <taxon>Neoptera</taxon>
        <taxon>Endopterygota</taxon>
        <taxon>Hymenoptera</taxon>
        <taxon>Apocrita</taxon>
        <taxon>Ichneumonoidea</taxon>
        <taxon>Braconidae</taxon>
        <taxon>Euphorinae</taxon>
        <taxon>Microctonus</taxon>
    </lineage>
</organism>
<comment type="caution">
    <text evidence="2">The sequence shown here is derived from an EMBL/GenBank/DDBJ whole genome shotgun (WGS) entry which is preliminary data.</text>
</comment>
<dbReference type="PANTHER" id="PTHR21615">
    <property type="entry name" value="CYCLIN N-TERMINAL DOMAIN-CONTAINING PROTEIN 1"/>
    <property type="match status" value="1"/>
</dbReference>
<keyword evidence="1" id="KW-0812">Transmembrane</keyword>
<feature type="transmembrane region" description="Helical" evidence="1">
    <location>
        <begin position="37"/>
        <end position="56"/>
    </location>
</feature>
<dbReference type="PANTHER" id="PTHR21615:SF2">
    <property type="entry name" value="CYCLIN N-TERMINAL DOMAIN-CONTAINING PROTEIN 1"/>
    <property type="match status" value="1"/>
</dbReference>
<dbReference type="AlphaFoldDB" id="A0AA39KX52"/>
<evidence type="ECO:0000256" key="1">
    <source>
        <dbReference type="SAM" id="Phobius"/>
    </source>
</evidence>
<dbReference type="Gene3D" id="1.10.472.10">
    <property type="entry name" value="Cyclin-like"/>
    <property type="match status" value="1"/>
</dbReference>
<dbReference type="EMBL" id="JAQQBS010000001">
    <property type="protein sequence ID" value="KAK0177024.1"/>
    <property type="molecule type" value="Genomic_DNA"/>
</dbReference>
<reference evidence="2" key="1">
    <citation type="journal article" date="2023" name="bioRxiv">
        <title>Scaffold-level genome assemblies of two parasitoid biocontrol wasps reveal the parthenogenesis mechanism and an associated novel virus.</title>
        <authorList>
            <person name="Inwood S."/>
            <person name="Skelly J."/>
            <person name="Guhlin J."/>
            <person name="Harrop T."/>
            <person name="Goldson S."/>
            <person name="Dearden P."/>
        </authorList>
    </citation>
    <scope>NUCLEOTIDE SEQUENCE</scope>
    <source>
        <strain evidence="2">Irish</strain>
        <tissue evidence="2">Whole body</tissue>
    </source>
</reference>
<evidence type="ECO:0008006" key="4">
    <source>
        <dbReference type="Google" id="ProtNLM"/>
    </source>
</evidence>
<dbReference type="SUPFAM" id="SSF47954">
    <property type="entry name" value="Cyclin-like"/>
    <property type="match status" value="1"/>
</dbReference>
<keyword evidence="1" id="KW-1133">Transmembrane helix</keyword>
<sequence>MNFEAKIHSDSMVYDWLKHIQQIHKRDEAIIKNGSKFLVPFVAIPMPVVNIVFMIVKKFHLSFKTKYLALCIYDKFMCNHFWELFMEHGNNPKFEEYKHASDRMSKLSRLRLMSCIQLASKMDCHSRGLGISQVIYGLQLMESVANLENEYTPNIILNSEFKILKAIDFKIPIVTSVDSIEVLLAALNLYEMPNFYETAMMILDLTYLQHLQLYCELQFMVTGTIAKTKAEKLNVMTMESDMLFMSAGIILCTLFILNSNSTVLENTKKKLSKLVKVEESDISSMAQMVLSIIDLPDKIPKC</sequence>
<name>A0AA39KX52_9HYME</name>
<evidence type="ECO:0000313" key="3">
    <source>
        <dbReference type="Proteomes" id="UP001168990"/>
    </source>
</evidence>
<evidence type="ECO:0000313" key="2">
    <source>
        <dbReference type="EMBL" id="KAK0177024.1"/>
    </source>
</evidence>
<keyword evidence="3" id="KW-1185">Reference proteome</keyword>
<accession>A0AA39KX52</accession>
<reference evidence="2" key="2">
    <citation type="submission" date="2023-03" db="EMBL/GenBank/DDBJ databases">
        <authorList>
            <person name="Inwood S.N."/>
            <person name="Skelly J.G."/>
            <person name="Guhlin J."/>
            <person name="Harrop T.W.R."/>
            <person name="Goldson S.G."/>
            <person name="Dearden P.K."/>
        </authorList>
    </citation>
    <scope>NUCLEOTIDE SEQUENCE</scope>
    <source>
        <strain evidence="2">Irish</strain>
        <tissue evidence="2">Whole body</tissue>
    </source>
</reference>
<keyword evidence="1" id="KW-0472">Membrane</keyword>
<dbReference type="GO" id="GO:0035861">
    <property type="term" value="C:site of double-strand break"/>
    <property type="evidence" value="ECO:0007669"/>
    <property type="project" value="TreeGrafter"/>
</dbReference>
<proteinExistence type="predicted"/>
<dbReference type="InterPro" id="IPR036915">
    <property type="entry name" value="Cyclin-like_sf"/>
</dbReference>